<dbReference type="AlphaFoldDB" id="A0A1I9GDB3"/>
<gene>
    <name evidence="2" type="primary">Bm3243</name>
    <name evidence="2" type="ORF">BM_Bm3243</name>
</gene>
<reference evidence="2" key="1">
    <citation type="journal article" date="2007" name="Science">
        <title>Draft genome of the filarial nematode parasite Brugia malayi.</title>
        <authorList>
            <person name="Ghedin E."/>
            <person name="Wang S."/>
            <person name="Spiro D."/>
            <person name="Caler E."/>
            <person name="Zhao Q."/>
            <person name="Crabtree J."/>
            <person name="Allen J.E."/>
            <person name="Delcher A.L."/>
            <person name="Guiliano D.B."/>
            <person name="Miranda-Saavedra D."/>
            <person name="Angiuoli S.V."/>
            <person name="Creasy T."/>
            <person name="Amedeo P."/>
            <person name="Haas B."/>
            <person name="El-Sayed N.M."/>
            <person name="Wortman J.R."/>
            <person name="Feldblyum T."/>
            <person name="Tallon L."/>
            <person name="Schatz M."/>
            <person name="Shumway M."/>
            <person name="Koo H."/>
            <person name="Salzberg S.L."/>
            <person name="Schobel S."/>
            <person name="Pertea M."/>
            <person name="Pop M."/>
            <person name="White O."/>
            <person name="Barton G.J."/>
            <person name="Carlow C.K."/>
            <person name="Crawford M.J."/>
            <person name="Daub J."/>
            <person name="Dimmic M.W."/>
            <person name="Estes C.F."/>
            <person name="Foster J.M."/>
            <person name="Ganatra M."/>
            <person name="Gregory W.F."/>
            <person name="Johnson N.M."/>
            <person name="Jin J."/>
            <person name="Komuniecki R."/>
            <person name="Korf I."/>
            <person name="Kumar S."/>
            <person name="Laney S."/>
            <person name="Li B.W."/>
            <person name="Li W."/>
            <person name="Lindblom T.H."/>
            <person name="Lustigman S."/>
            <person name="Ma D."/>
            <person name="Maina C.V."/>
            <person name="Martin D.M."/>
            <person name="McCarter J.P."/>
            <person name="McReynolds L."/>
            <person name="Mitreva M."/>
            <person name="Nutman T.B."/>
            <person name="Parkinson J."/>
            <person name="Peregrin-Alvarez J.M."/>
            <person name="Poole C."/>
            <person name="Ren Q."/>
            <person name="Saunders L."/>
            <person name="Sluder A.E."/>
            <person name="Smith K."/>
            <person name="Stanke M."/>
            <person name="Unnasch T.R."/>
            <person name="Ware J."/>
            <person name="Wei A.D."/>
            <person name="Weil G."/>
            <person name="Williams D.J."/>
            <person name="Zhang Y."/>
            <person name="Williams S.A."/>
            <person name="Fraser-Liggett C."/>
            <person name="Slatko B."/>
            <person name="Blaxter M.L."/>
            <person name="Scott A.L."/>
        </authorList>
    </citation>
    <scope>NUCLEOTIDE SEQUENCE</scope>
    <source>
        <strain evidence="2">FR3</strain>
    </source>
</reference>
<protein>
    <submittedName>
        <fullName evidence="2">Bm3243</fullName>
    </submittedName>
</protein>
<feature type="region of interest" description="Disordered" evidence="1">
    <location>
        <begin position="34"/>
        <end position="59"/>
    </location>
</feature>
<dbReference type="EMBL" id="LN856845">
    <property type="protein sequence ID" value="CRZ23269.1"/>
    <property type="molecule type" value="Genomic_DNA"/>
</dbReference>
<evidence type="ECO:0000256" key="1">
    <source>
        <dbReference type="SAM" id="MobiDB-lite"/>
    </source>
</evidence>
<proteinExistence type="predicted"/>
<accession>A0A1I9GDB3</accession>
<evidence type="ECO:0000313" key="2">
    <source>
        <dbReference type="EMBL" id="CRZ23269.1"/>
    </source>
</evidence>
<name>A0A1I9GDB3_BRUMA</name>
<reference evidence="2" key="2">
    <citation type="submission" date="2012-12" db="EMBL/GenBank/DDBJ databases">
        <authorList>
            <consortium name="WormBase Consortium"/>
            <person name="Ghedin E."/>
            <person name="Paulini M."/>
        </authorList>
    </citation>
    <scope>NUCLEOTIDE SEQUENCE</scope>
    <source>
        <strain evidence="2">FR3</strain>
    </source>
</reference>
<sequence>MAKFTLRQAQQHSLNNHQSDFTNDQHFDVHITSSQPQEKDFRNADDNFPEGSSNPPHNPYMKTAFDSNFKTHTICESWNSGNQPDDLLWTEPADRLLRIIGNGVVKDGYNMFMTPSQAEGKTTVVSVAIYIESMSSFRTQTMVNNFKFDFEFYTIVVFFLR</sequence>
<organism evidence="2">
    <name type="scientific">Brugia malayi</name>
    <name type="common">Filarial nematode worm</name>
    <dbReference type="NCBI Taxonomy" id="6279"/>
    <lineage>
        <taxon>Eukaryota</taxon>
        <taxon>Metazoa</taxon>
        <taxon>Ecdysozoa</taxon>
        <taxon>Nematoda</taxon>
        <taxon>Chromadorea</taxon>
        <taxon>Rhabditida</taxon>
        <taxon>Spirurina</taxon>
        <taxon>Spiruromorpha</taxon>
        <taxon>Filarioidea</taxon>
        <taxon>Onchocercidae</taxon>
        <taxon>Brugia</taxon>
    </lineage>
</organism>
<feature type="compositionally biased region" description="Polar residues" evidence="1">
    <location>
        <begin position="7"/>
        <end position="22"/>
    </location>
</feature>
<feature type="region of interest" description="Disordered" evidence="1">
    <location>
        <begin position="1"/>
        <end position="22"/>
    </location>
</feature>